<comment type="caution">
    <text evidence="1">The sequence shown here is derived from an EMBL/GenBank/DDBJ whole genome shotgun (WGS) entry which is preliminary data.</text>
</comment>
<dbReference type="AlphaFoldDB" id="A0A4Y2R8U4"/>
<sequence length="201" mass="23687">MCDRFVWTSHTHTHTQTLPFISIDFEIDFPRDSNSKAPSHTQRHIVVGTFRKSCERRYRRSALKGLSTRERRREDIPVGSRARRGIQIDRRQAIANSPYLFSNVFEVSSVAYRWICLSKAGTEKEKRKKEEKLERWLFPQCDKPCFRFIPEILARIESRHRSKVGVCAFHQRLPHDFHAVSSILWGKKCLFPSKSKTFLHS</sequence>
<protein>
    <submittedName>
        <fullName evidence="1">Uncharacterized protein</fullName>
    </submittedName>
</protein>
<name>A0A4Y2R8U4_ARAVE</name>
<dbReference type="Proteomes" id="UP000499080">
    <property type="component" value="Unassembled WGS sequence"/>
</dbReference>
<dbReference type="EMBL" id="BGPR01015947">
    <property type="protein sequence ID" value="GBN71245.1"/>
    <property type="molecule type" value="Genomic_DNA"/>
</dbReference>
<gene>
    <name evidence="1" type="ORF">AVEN_190203_1</name>
</gene>
<proteinExistence type="predicted"/>
<reference evidence="1 2" key="1">
    <citation type="journal article" date="2019" name="Sci. Rep.">
        <title>Orb-weaving spider Araneus ventricosus genome elucidates the spidroin gene catalogue.</title>
        <authorList>
            <person name="Kono N."/>
            <person name="Nakamura H."/>
            <person name="Ohtoshi R."/>
            <person name="Moran D.A.P."/>
            <person name="Shinohara A."/>
            <person name="Yoshida Y."/>
            <person name="Fujiwara M."/>
            <person name="Mori M."/>
            <person name="Tomita M."/>
            <person name="Arakawa K."/>
        </authorList>
    </citation>
    <scope>NUCLEOTIDE SEQUENCE [LARGE SCALE GENOMIC DNA]</scope>
</reference>
<accession>A0A4Y2R8U4</accession>
<organism evidence="1 2">
    <name type="scientific">Araneus ventricosus</name>
    <name type="common">Orbweaver spider</name>
    <name type="synonym">Epeira ventricosa</name>
    <dbReference type="NCBI Taxonomy" id="182803"/>
    <lineage>
        <taxon>Eukaryota</taxon>
        <taxon>Metazoa</taxon>
        <taxon>Ecdysozoa</taxon>
        <taxon>Arthropoda</taxon>
        <taxon>Chelicerata</taxon>
        <taxon>Arachnida</taxon>
        <taxon>Araneae</taxon>
        <taxon>Araneomorphae</taxon>
        <taxon>Entelegynae</taxon>
        <taxon>Araneoidea</taxon>
        <taxon>Araneidae</taxon>
        <taxon>Araneus</taxon>
    </lineage>
</organism>
<evidence type="ECO:0000313" key="1">
    <source>
        <dbReference type="EMBL" id="GBN71245.1"/>
    </source>
</evidence>
<keyword evidence="2" id="KW-1185">Reference proteome</keyword>
<evidence type="ECO:0000313" key="2">
    <source>
        <dbReference type="Proteomes" id="UP000499080"/>
    </source>
</evidence>